<feature type="domain" description="C2H2-type" evidence="12">
    <location>
        <begin position="418"/>
        <end position="445"/>
    </location>
</feature>
<feature type="domain" description="C2H2-type" evidence="12">
    <location>
        <begin position="503"/>
        <end position="531"/>
    </location>
</feature>
<feature type="domain" description="C2H2-type" evidence="12">
    <location>
        <begin position="364"/>
        <end position="392"/>
    </location>
</feature>
<evidence type="ECO:0000256" key="4">
    <source>
        <dbReference type="ARBA" id="ARBA00022771"/>
    </source>
</evidence>
<dbReference type="PANTHER" id="PTHR24390">
    <property type="entry name" value="ZINC FINGER PROTEIN"/>
    <property type="match status" value="1"/>
</dbReference>
<protein>
    <recommendedName>
        <fullName evidence="12">C2H2-type domain-containing protein</fullName>
    </recommendedName>
</protein>
<evidence type="ECO:0000256" key="9">
    <source>
        <dbReference type="ARBA" id="ARBA00023242"/>
    </source>
</evidence>
<dbReference type="Gene3D" id="3.30.160.60">
    <property type="entry name" value="Classic Zinc Finger"/>
    <property type="match status" value="6"/>
</dbReference>
<dbReference type="PROSITE" id="PS50157">
    <property type="entry name" value="ZINC_FINGER_C2H2_2"/>
    <property type="match status" value="10"/>
</dbReference>
<evidence type="ECO:0000256" key="6">
    <source>
        <dbReference type="ARBA" id="ARBA00023015"/>
    </source>
</evidence>
<dbReference type="GO" id="GO:0000978">
    <property type="term" value="F:RNA polymerase II cis-regulatory region sequence-specific DNA binding"/>
    <property type="evidence" value="ECO:0007669"/>
    <property type="project" value="TreeGrafter"/>
</dbReference>
<feature type="compositionally biased region" description="Basic and acidic residues" evidence="11">
    <location>
        <begin position="140"/>
        <end position="167"/>
    </location>
</feature>
<evidence type="ECO:0000256" key="7">
    <source>
        <dbReference type="ARBA" id="ARBA00023125"/>
    </source>
</evidence>
<dbReference type="PANTHER" id="PTHR24390:SF159">
    <property type="entry name" value="GROWTH FACTOR INDEPENDENT 1 TRANSCRIPTIONAL REPRESSOR"/>
    <property type="match status" value="1"/>
</dbReference>
<feature type="domain" description="C2H2-type" evidence="12">
    <location>
        <begin position="279"/>
        <end position="306"/>
    </location>
</feature>
<dbReference type="Pfam" id="PF00096">
    <property type="entry name" value="zf-C2H2"/>
    <property type="match status" value="5"/>
</dbReference>
<keyword evidence="3" id="KW-0677">Repeat</keyword>
<dbReference type="OrthoDB" id="3156061at2759"/>
<dbReference type="InterPro" id="IPR036236">
    <property type="entry name" value="Znf_C2H2_sf"/>
</dbReference>
<reference evidence="13" key="1">
    <citation type="submission" date="2021-12" db="EMBL/GenBank/DDBJ databases">
        <authorList>
            <person name="Martin H S."/>
        </authorList>
    </citation>
    <scope>NUCLEOTIDE SEQUENCE</scope>
</reference>
<evidence type="ECO:0000313" key="13">
    <source>
        <dbReference type="EMBL" id="CAH0729542.1"/>
    </source>
</evidence>
<dbReference type="FunFam" id="3.30.160.60:FF:000446">
    <property type="entry name" value="Zinc finger protein"/>
    <property type="match status" value="1"/>
</dbReference>
<evidence type="ECO:0000256" key="2">
    <source>
        <dbReference type="ARBA" id="ARBA00022723"/>
    </source>
</evidence>
<keyword evidence="4 10" id="KW-0863">Zinc-finger</keyword>
<organism evidence="13 14">
    <name type="scientific">Brenthis ino</name>
    <name type="common">lesser marbled fritillary</name>
    <dbReference type="NCBI Taxonomy" id="405034"/>
    <lineage>
        <taxon>Eukaryota</taxon>
        <taxon>Metazoa</taxon>
        <taxon>Ecdysozoa</taxon>
        <taxon>Arthropoda</taxon>
        <taxon>Hexapoda</taxon>
        <taxon>Insecta</taxon>
        <taxon>Pterygota</taxon>
        <taxon>Neoptera</taxon>
        <taxon>Endopterygota</taxon>
        <taxon>Lepidoptera</taxon>
        <taxon>Glossata</taxon>
        <taxon>Ditrysia</taxon>
        <taxon>Papilionoidea</taxon>
        <taxon>Nymphalidae</taxon>
        <taxon>Heliconiinae</taxon>
        <taxon>Argynnini</taxon>
        <taxon>Brenthis</taxon>
    </lineage>
</organism>
<evidence type="ECO:0000256" key="3">
    <source>
        <dbReference type="ARBA" id="ARBA00022737"/>
    </source>
</evidence>
<feature type="domain" description="C2H2-type" evidence="12">
    <location>
        <begin position="308"/>
        <end position="330"/>
    </location>
</feature>
<dbReference type="SMART" id="SM00355">
    <property type="entry name" value="ZnF_C2H2"/>
    <property type="match status" value="11"/>
</dbReference>
<name>A0A8J9VD23_9NEOP</name>
<dbReference type="FunFam" id="3.30.160.60:FF:002343">
    <property type="entry name" value="Zinc finger protein 33A"/>
    <property type="match status" value="1"/>
</dbReference>
<feature type="non-terminal residue" evidence="13">
    <location>
        <position position="652"/>
    </location>
</feature>
<evidence type="ECO:0000259" key="12">
    <source>
        <dbReference type="PROSITE" id="PS50157"/>
    </source>
</evidence>
<dbReference type="FunFam" id="3.30.160.60:FF:000325">
    <property type="entry name" value="ZFP90 zinc finger protein"/>
    <property type="match status" value="1"/>
</dbReference>
<keyword evidence="14" id="KW-1185">Reference proteome</keyword>
<dbReference type="InterPro" id="IPR013087">
    <property type="entry name" value="Znf_C2H2_type"/>
</dbReference>
<keyword evidence="7" id="KW-0238">DNA-binding</keyword>
<feature type="domain" description="C2H2-type" evidence="12">
    <location>
        <begin position="336"/>
        <end position="363"/>
    </location>
</feature>
<dbReference type="EMBL" id="OV170228">
    <property type="protein sequence ID" value="CAH0729542.1"/>
    <property type="molecule type" value="Genomic_DNA"/>
</dbReference>
<feature type="domain" description="C2H2-type" evidence="12">
    <location>
        <begin position="249"/>
        <end position="277"/>
    </location>
</feature>
<dbReference type="GO" id="GO:0005634">
    <property type="term" value="C:nucleus"/>
    <property type="evidence" value="ECO:0007669"/>
    <property type="project" value="UniProtKB-SubCell"/>
</dbReference>
<evidence type="ECO:0000256" key="5">
    <source>
        <dbReference type="ARBA" id="ARBA00022833"/>
    </source>
</evidence>
<feature type="domain" description="C2H2-type" evidence="12">
    <location>
        <begin position="221"/>
        <end position="248"/>
    </location>
</feature>
<dbReference type="GO" id="GO:0003700">
    <property type="term" value="F:DNA-binding transcription factor activity"/>
    <property type="evidence" value="ECO:0007669"/>
    <property type="project" value="TreeGrafter"/>
</dbReference>
<evidence type="ECO:0000256" key="10">
    <source>
        <dbReference type="PROSITE-ProRule" id="PRU00042"/>
    </source>
</evidence>
<feature type="domain" description="C2H2-type" evidence="12">
    <location>
        <begin position="474"/>
        <end position="502"/>
    </location>
</feature>
<proteinExistence type="predicted"/>
<accession>A0A8J9VD23</accession>
<dbReference type="Proteomes" id="UP000838878">
    <property type="component" value="Chromosome 8"/>
</dbReference>
<gene>
    <name evidence="13" type="ORF">BINO364_LOCUS14616</name>
</gene>
<dbReference type="AlphaFoldDB" id="A0A8J9VD23"/>
<keyword evidence="5" id="KW-0862">Zinc</keyword>
<keyword evidence="6" id="KW-0805">Transcription regulation</keyword>
<feature type="domain" description="C2H2-type" evidence="12">
    <location>
        <begin position="446"/>
        <end position="473"/>
    </location>
</feature>
<evidence type="ECO:0000256" key="11">
    <source>
        <dbReference type="SAM" id="MobiDB-lite"/>
    </source>
</evidence>
<dbReference type="PROSITE" id="PS00028">
    <property type="entry name" value="ZINC_FINGER_C2H2_1"/>
    <property type="match status" value="9"/>
</dbReference>
<keyword evidence="9" id="KW-0539">Nucleus</keyword>
<keyword evidence="2" id="KW-0479">Metal-binding</keyword>
<dbReference type="SUPFAM" id="SSF57667">
    <property type="entry name" value="beta-beta-alpha zinc fingers"/>
    <property type="match status" value="5"/>
</dbReference>
<feature type="region of interest" description="Disordered" evidence="11">
    <location>
        <begin position="122"/>
        <end position="192"/>
    </location>
</feature>
<evidence type="ECO:0000256" key="8">
    <source>
        <dbReference type="ARBA" id="ARBA00023163"/>
    </source>
</evidence>
<dbReference type="GO" id="GO:0008270">
    <property type="term" value="F:zinc ion binding"/>
    <property type="evidence" value="ECO:0007669"/>
    <property type="project" value="UniProtKB-KW"/>
</dbReference>
<evidence type="ECO:0000313" key="14">
    <source>
        <dbReference type="Proteomes" id="UP000838878"/>
    </source>
</evidence>
<keyword evidence="8" id="KW-0804">Transcription</keyword>
<evidence type="ECO:0000256" key="1">
    <source>
        <dbReference type="ARBA" id="ARBA00004123"/>
    </source>
</evidence>
<comment type="subcellular location">
    <subcellularLocation>
        <location evidence="1">Nucleus</location>
    </subcellularLocation>
</comment>
<dbReference type="GO" id="GO:0006357">
    <property type="term" value="P:regulation of transcription by RNA polymerase II"/>
    <property type="evidence" value="ECO:0007669"/>
    <property type="project" value="TreeGrafter"/>
</dbReference>
<sequence>MANVRNKINSHKTSSRAKRNTKIDKLKTLLIGFDNDKITELVMRDQTSSQSDDTIELAENIKDKEQDTVLFKDSIIKREIKLTKDRLLTRHGHLKHKNKDNLKLCNNILKNELLIFDKKEKPSQLSQNNINNNNPVTSDQNKRKTDKEIENNDQGKRRSLRESEKSDQSNSSSPIKRKSDDGSKNKQSKLKKKKDDIILNSDSLLDFPQLKRIRITKKGLYICDYCDKKFDTKCSIRRHMYIHISRKKFPCSQCNSVFRKSIYLQAHITRQHPNWDQHYMCHLCDKPFLLKENLIVHMTTHNYSDTKFKCFYCREKFTQQHKLIEHEKTHLVSGRYDCIVCEQSFDCRNKLSLHFKTHLKVKDYICQHCGKEFLRLNSMRRHVQISHAGIRIQCPICKKVLKGHLSEHMRTHEKKRPHKCPDCGQCFTQSTQLTVHRRSHSGARPYPCRICNRPFTHSNALMLHIRRHTGEKPFECAMCPLSFSQLPHMKAHMRKIHGKENPYRCKKCKQFFKLKNELENHAKKCKVGEKELSSKEEIQASLQAEEEEVEEPPMSLSRMRFLLALLLTMIATKEKLKYLGFNKRLIDDLLVESLEAMGHVPCKNESLAPLKRLKKNIEILLNGTVPKEKMKKFRKENKSTEDILELLTDEKK</sequence>